<comment type="caution">
    <text evidence="9">The sequence shown here is derived from an EMBL/GenBank/DDBJ whole genome shotgun (WGS) entry which is preliminary data.</text>
</comment>
<dbReference type="Pfam" id="PF07714">
    <property type="entry name" value="PK_Tyr_Ser-Thr"/>
    <property type="match status" value="1"/>
</dbReference>
<feature type="binding site" evidence="6">
    <location>
        <position position="76"/>
    </location>
    <ligand>
        <name>ATP</name>
        <dbReference type="ChEBI" id="CHEBI:30616"/>
    </ligand>
</feature>
<comment type="similarity">
    <text evidence="7">Belongs to the protein kinase superfamily.</text>
</comment>
<evidence type="ECO:0000256" key="1">
    <source>
        <dbReference type="ARBA" id="ARBA00022527"/>
    </source>
</evidence>
<evidence type="ECO:0000256" key="5">
    <source>
        <dbReference type="ARBA" id="ARBA00022840"/>
    </source>
</evidence>
<organism evidence="9">
    <name type="scientific">Salvia splendens</name>
    <name type="common">Scarlet sage</name>
    <dbReference type="NCBI Taxonomy" id="180675"/>
    <lineage>
        <taxon>Eukaryota</taxon>
        <taxon>Viridiplantae</taxon>
        <taxon>Streptophyta</taxon>
        <taxon>Embryophyta</taxon>
        <taxon>Tracheophyta</taxon>
        <taxon>Spermatophyta</taxon>
        <taxon>Magnoliopsida</taxon>
        <taxon>eudicotyledons</taxon>
        <taxon>Gunneridae</taxon>
        <taxon>Pentapetalae</taxon>
        <taxon>asterids</taxon>
        <taxon>lamiids</taxon>
        <taxon>Lamiales</taxon>
        <taxon>Lamiaceae</taxon>
        <taxon>Nepetoideae</taxon>
        <taxon>Mentheae</taxon>
        <taxon>Salviinae</taxon>
        <taxon>Salvia</taxon>
        <taxon>Salvia subgen. Calosphace</taxon>
        <taxon>core Calosphace</taxon>
    </lineage>
</organism>
<evidence type="ECO:0000313" key="10">
    <source>
        <dbReference type="Proteomes" id="UP000298416"/>
    </source>
</evidence>
<dbReference type="InterPro" id="IPR008271">
    <property type="entry name" value="Ser/Thr_kinase_AS"/>
</dbReference>
<dbReference type="EMBL" id="PNBA02000005">
    <property type="protein sequence ID" value="KAG6424465.1"/>
    <property type="molecule type" value="Genomic_DNA"/>
</dbReference>
<dbReference type="GO" id="GO:0005524">
    <property type="term" value="F:ATP binding"/>
    <property type="evidence" value="ECO:0007669"/>
    <property type="project" value="UniProtKB-UniRule"/>
</dbReference>
<dbReference type="GO" id="GO:0004674">
    <property type="term" value="F:protein serine/threonine kinase activity"/>
    <property type="evidence" value="ECO:0007669"/>
    <property type="project" value="UniProtKB-KW"/>
</dbReference>
<keyword evidence="5 6" id="KW-0067">ATP-binding</keyword>
<reference evidence="9" key="2">
    <citation type="submission" date="2020-08" db="EMBL/GenBank/DDBJ databases">
        <title>Plant Genome Project.</title>
        <authorList>
            <person name="Zhang R.-G."/>
        </authorList>
    </citation>
    <scope>NUCLEOTIDE SEQUENCE</scope>
    <source>
        <strain evidence="9">Huo1</strain>
        <tissue evidence="9">Leaf</tissue>
    </source>
</reference>
<dbReference type="SMART" id="SM00220">
    <property type="entry name" value="S_TKc"/>
    <property type="match status" value="1"/>
</dbReference>
<dbReference type="SUPFAM" id="SSF56112">
    <property type="entry name" value="Protein kinase-like (PK-like)"/>
    <property type="match status" value="1"/>
</dbReference>
<evidence type="ECO:0000259" key="8">
    <source>
        <dbReference type="PROSITE" id="PS50011"/>
    </source>
</evidence>
<reference evidence="9" key="1">
    <citation type="submission" date="2018-01" db="EMBL/GenBank/DDBJ databases">
        <authorList>
            <person name="Mao J.F."/>
        </authorList>
    </citation>
    <scope>NUCLEOTIDE SEQUENCE</scope>
    <source>
        <strain evidence="9">Huo1</strain>
        <tissue evidence="9">Leaf</tissue>
    </source>
</reference>
<dbReference type="PANTHER" id="PTHR47973">
    <property type="entry name" value="CYSTEINE-RICH RECEPTOR-LIKE PROTEIN KINASE 3"/>
    <property type="match status" value="1"/>
</dbReference>
<dbReference type="InterPro" id="IPR000719">
    <property type="entry name" value="Prot_kinase_dom"/>
</dbReference>
<keyword evidence="10" id="KW-1185">Reference proteome</keyword>
<dbReference type="FunFam" id="3.30.200.20:FF:000421">
    <property type="entry name" value="Serine/threonine-protein kinase receptor"/>
    <property type="match status" value="1"/>
</dbReference>
<dbReference type="InterPro" id="IPR011009">
    <property type="entry name" value="Kinase-like_dom_sf"/>
</dbReference>
<dbReference type="InterPro" id="IPR052059">
    <property type="entry name" value="CR_Ser/Thr_kinase"/>
</dbReference>
<evidence type="ECO:0000256" key="4">
    <source>
        <dbReference type="ARBA" id="ARBA00022777"/>
    </source>
</evidence>
<dbReference type="InterPro" id="IPR017441">
    <property type="entry name" value="Protein_kinase_ATP_BS"/>
</dbReference>
<dbReference type="PROSITE" id="PS00107">
    <property type="entry name" value="PROTEIN_KINASE_ATP"/>
    <property type="match status" value="1"/>
</dbReference>
<sequence>MSCFTVCCRQKISSPKKRTTDINEEIFSSVEDAKLYSYRELQIATQSFNVSNKIGEGGFGSVYKGRLKDGSLVAIKVLSAQSEQGVKEFLNEIISISGVEHENLVKLYGCCTEGGHRILVYGYLENNSLARTLLGGRVSRVQFTWKIRSQICIGVAQGLAFLHEEVRPHIIHRDIKASNVLLDKISRQRFQISVWRSFSRPTRLTSARVLLGHSKLVNSYPIFISLTLELDVLFGYLAPEYAIRGKLTRKADVYSFGVLLMEIVSGRSLRDKRLPAGAQNLLEMAWTLYEKGLLSELVDSSVEGDANIDEACKYLKIGFLCTQVMPKTRPAMSEVAKMLKGEIDVDDENITKPALVTQLLGLTSSSYEPHGSSSGWGTQDESPPLQVTNVSHGTMTFSSIYDGSN</sequence>
<dbReference type="InterPro" id="IPR001245">
    <property type="entry name" value="Ser-Thr/Tyr_kinase_cat_dom"/>
</dbReference>
<evidence type="ECO:0000256" key="7">
    <source>
        <dbReference type="RuleBase" id="RU000304"/>
    </source>
</evidence>
<dbReference type="Gene3D" id="3.30.200.20">
    <property type="entry name" value="Phosphorylase Kinase, domain 1"/>
    <property type="match status" value="1"/>
</dbReference>
<name>A0A8X8Y2S3_SALSN</name>
<dbReference type="Proteomes" id="UP000298416">
    <property type="component" value="Unassembled WGS sequence"/>
</dbReference>
<evidence type="ECO:0000256" key="3">
    <source>
        <dbReference type="ARBA" id="ARBA00022741"/>
    </source>
</evidence>
<accession>A0A8X8Y2S3</accession>
<dbReference type="PROSITE" id="PS00108">
    <property type="entry name" value="PROTEIN_KINASE_ST"/>
    <property type="match status" value="1"/>
</dbReference>
<keyword evidence="1 7" id="KW-0723">Serine/threonine-protein kinase</keyword>
<evidence type="ECO:0000256" key="6">
    <source>
        <dbReference type="PROSITE-ProRule" id="PRU10141"/>
    </source>
</evidence>
<protein>
    <recommendedName>
        <fullName evidence="8">Protein kinase domain-containing protein</fullName>
    </recommendedName>
</protein>
<dbReference type="Gene3D" id="1.10.510.10">
    <property type="entry name" value="Transferase(Phosphotransferase) domain 1"/>
    <property type="match status" value="1"/>
</dbReference>
<dbReference type="AlphaFoldDB" id="A0A8X8Y2S3"/>
<gene>
    <name evidence="9" type="ORF">SASPL_114883</name>
</gene>
<keyword evidence="3 6" id="KW-0547">Nucleotide-binding</keyword>
<keyword evidence="2" id="KW-0808">Transferase</keyword>
<dbReference type="PROSITE" id="PS50011">
    <property type="entry name" value="PROTEIN_KINASE_DOM"/>
    <property type="match status" value="1"/>
</dbReference>
<feature type="domain" description="Protein kinase" evidence="8">
    <location>
        <begin position="48"/>
        <end position="355"/>
    </location>
</feature>
<evidence type="ECO:0000256" key="2">
    <source>
        <dbReference type="ARBA" id="ARBA00022679"/>
    </source>
</evidence>
<evidence type="ECO:0000313" key="9">
    <source>
        <dbReference type="EMBL" id="KAG6424465.1"/>
    </source>
</evidence>
<keyword evidence="4" id="KW-0418">Kinase</keyword>
<proteinExistence type="inferred from homology"/>